<dbReference type="Gene3D" id="3.40.720.10">
    <property type="entry name" value="Alkaline Phosphatase, subunit A"/>
    <property type="match status" value="1"/>
</dbReference>
<dbReference type="InterPro" id="IPR002591">
    <property type="entry name" value="Phosphodiest/P_Trfase"/>
</dbReference>
<dbReference type="PANTHER" id="PTHR10151">
    <property type="entry name" value="ECTONUCLEOTIDE PYROPHOSPHATASE/PHOSPHODIESTERASE"/>
    <property type="match status" value="1"/>
</dbReference>
<dbReference type="SUPFAM" id="SSF53649">
    <property type="entry name" value="Alkaline phosphatase-like"/>
    <property type="match status" value="1"/>
</dbReference>
<dbReference type="Pfam" id="PF01663">
    <property type="entry name" value="Phosphodiest"/>
    <property type="match status" value="1"/>
</dbReference>
<dbReference type="Proteomes" id="UP001147653">
    <property type="component" value="Unassembled WGS sequence"/>
</dbReference>
<dbReference type="RefSeq" id="WP_270025417.1">
    <property type="nucleotide sequence ID" value="NZ_JAPDDP010000018.1"/>
</dbReference>
<accession>A0A9X3N7D5</accession>
<reference evidence="1" key="1">
    <citation type="submission" date="2022-10" db="EMBL/GenBank/DDBJ databases">
        <title>The WGS of Solirubrobacter phytolaccae KCTC 29190.</title>
        <authorList>
            <person name="Jiang Z."/>
        </authorList>
    </citation>
    <scope>NUCLEOTIDE SEQUENCE</scope>
    <source>
        <strain evidence="1">KCTC 29190</strain>
    </source>
</reference>
<protein>
    <submittedName>
        <fullName evidence="1">Alkaline phosphatase family protein</fullName>
    </submittedName>
</protein>
<sequence length="490" mass="54035">MPKKLVLAVIDAMKPAMLERAIATGRAPTLKLLIERGQYTDECVAAFPSVTPVCAASIATGTGPAEHEIPAMNWWHRGEDRYVEYGTSFGASRAFGIRQSLTDTIYNMNLEHLSREVKTVFEHLDDADVRTAGTTYLMYRGRHRHEPSVSTALSRLAHTAFGLPTWGPRELFYADMFASRKTSCRSQLGLPGVRDQHSGCVSEFMVQQDLFDFLLLSLPDNDTHSHKYGPFAQVDSIAAADKQIARVMDAAGGPDKFLEDHAVIVCSDHSQSKVEGEIDLFRAFDGFGLRAAQRPREDDEIAVCPNSRAAQVYVLDRDKRRQLIPRIERTLLALEGVDLTMRMGDHPDGEAIVRGERSRGVKELRFAPRGDLTDARGARWSVEGDLDLLGLKVEDDQIRSATYPDAMSRVWSALRCHTAGEVLASARPGYEFLDWGGAHHVGGGSHGSLHANDSNAVLIWTGTGPEKASKEQWALRDITPMALQHFGVAG</sequence>
<keyword evidence="2" id="KW-1185">Reference proteome</keyword>
<dbReference type="PANTHER" id="PTHR10151:SF120">
    <property type="entry name" value="BIS(5'-ADENOSYL)-TRIPHOSPHATASE"/>
    <property type="match status" value="1"/>
</dbReference>
<dbReference type="AlphaFoldDB" id="A0A9X3N7D5"/>
<proteinExistence type="predicted"/>
<comment type="caution">
    <text evidence="1">The sequence shown here is derived from an EMBL/GenBank/DDBJ whole genome shotgun (WGS) entry which is preliminary data.</text>
</comment>
<dbReference type="InterPro" id="IPR017850">
    <property type="entry name" value="Alkaline_phosphatase_core_sf"/>
</dbReference>
<evidence type="ECO:0000313" key="2">
    <source>
        <dbReference type="Proteomes" id="UP001147653"/>
    </source>
</evidence>
<dbReference type="EMBL" id="JAPDDP010000018">
    <property type="protein sequence ID" value="MDA0181108.1"/>
    <property type="molecule type" value="Genomic_DNA"/>
</dbReference>
<name>A0A9X3N7D5_9ACTN</name>
<gene>
    <name evidence="1" type="ORF">OJ997_12450</name>
</gene>
<dbReference type="GO" id="GO:0016787">
    <property type="term" value="F:hydrolase activity"/>
    <property type="evidence" value="ECO:0007669"/>
    <property type="project" value="UniProtKB-ARBA"/>
</dbReference>
<organism evidence="1 2">
    <name type="scientific">Solirubrobacter phytolaccae</name>
    <dbReference type="NCBI Taxonomy" id="1404360"/>
    <lineage>
        <taxon>Bacteria</taxon>
        <taxon>Bacillati</taxon>
        <taxon>Actinomycetota</taxon>
        <taxon>Thermoleophilia</taxon>
        <taxon>Solirubrobacterales</taxon>
        <taxon>Solirubrobacteraceae</taxon>
        <taxon>Solirubrobacter</taxon>
    </lineage>
</organism>
<evidence type="ECO:0000313" key="1">
    <source>
        <dbReference type="EMBL" id="MDA0181108.1"/>
    </source>
</evidence>